<dbReference type="Proteomes" id="UP000298416">
    <property type="component" value="Unassembled WGS sequence"/>
</dbReference>
<keyword evidence="8" id="KW-0811">Translocation</keyword>
<reference evidence="13" key="2">
    <citation type="submission" date="2020-08" db="EMBL/GenBank/DDBJ databases">
        <title>Plant Genome Project.</title>
        <authorList>
            <person name="Zhang R.-G."/>
        </authorList>
    </citation>
    <scope>NUCLEOTIDE SEQUENCE</scope>
    <source>
        <strain evidence="13">Huo1</strain>
        <tissue evidence="13">Leaf</tissue>
    </source>
</reference>
<feature type="domain" description="ABC transporter" evidence="12">
    <location>
        <begin position="303"/>
        <end position="381"/>
    </location>
</feature>
<gene>
    <name evidence="13" type="ORF">SASPL_123011</name>
</gene>
<feature type="region of interest" description="Disordered" evidence="10">
    <location>
        <begin position="1"/>
        <end position="23"/>
    </location>
</feature>
<feature type="compositionally biased region" description="Basic and acidic residues" evidence="10">
    <location>
        <begin position="165"/>
        <end position="187"/>
    </location>
</feature>
<feature type="region of interest" description="Disordered" evidence="10">
    <location>
        <begin position="134"/>
        <end position="278"/>
    </location>
</feature>
<dbReference type="GO" id="GO:0015031">
    <property type="term" value="P:protein transport"/>
    <property type="evidence" value="ECO:0007669"/>
    <property type="project" value="UniProtKB-KW"/>
</dbReference>
<dbReference type="SUPFAM" id="SSF52540">
    <property type="entry name" value="P-loop containing nucleoside triphosphate hydrolases"/>
    <property type="match status" value="1"/>
</dbReference>
<evidence type="ECO:0000256" key="4">
    <source>
        <dbReference type="ARBA" id="ARBA00022741"/>
    </source>
</evidence>
<keyword evidence="7 11" id="KW-1133">Transmembrane helix</keyword>
<feature type="compositionally biased region" description="Basic and acidic residues" evidence="10">
    <location>
        <begin position="452"/>
        <end position="462"/>
    </location>
</feature>
<dbReference type="GO" id="GO:0016887">
    <property type="term" value="F:ATP hydrolysis activity"/>
    <property type="evidence" value="ECO:0007669"/>
    <property type="project" value="InterPro"/>
</dbReference>
<evidence type="ECO:0000256" key="3">
    <source>
        <dbReference type="ARBA" id="ARBA00022692"/>
    </source>
</evidence>
<accession>A0A8X8XKY3</accession>
<dbReference type="AlphaFoldDB" id="A0A8X8XKY3"/>
<evidence type="ECO:0000313" key="14">
    <source>
        <dbReference type="Proteomes" id="UP000298416"/>
    </source>
</evidence>
<keyword evidence="5" id="KW-0067">ATP-binding</keyword>
<reference evidence="13" key="1">
    <citation type="submission" date="2018-01" db="EMBL/GenBank/DDBJ databases">
        <authorList>
            <person name="Mao J.F."/>
        </authorList>
    </citation>
    <scope>NUCLEOTIDE SEQUENCE</scope>
    <source>
        <strain evidence="13">Huo1</strain>
        <tissue evidence="13">Leaf</tissue>
    </source>
</reference>
<dbReference type="PANTHER" id="PTHR43204">
    <property type="entry name" value="ABC TRANSPORTER I FAMILY MEMBER 6, CHLOROPLASTIC"/>
    <property type="match status" value="1"/>
</dbReference>
<dbReference type="InterPro" id="IPR003439">
    <property type="entry name" value="ABC_transporter-like_ATP-bd"/>
</dbReference>
<comment type="caution">
    <text evidence="13">The sequence shown here is derived from an EMBL/GenBank/DDBJ whole genome shotgun (WGS) entry which is preliminary data.</text>
</comment>
<keyword evidence="14" id="KW-1185">Reference proteome</keyword>
<feature type="region of interest" description="Disordered" evidence="10">
    <location>
        <begin position="438"/>
        <end position="462"/>
    </location>
</feature>
<keyword evidence="9 11" id="KW-0472">Membrane</keyword>
<feature type="transmembrane region" description="Helical" evidence="11">
    <location>
        <begin position="56"/>
        <end position="80"/>
    </location>
</feature>
<keyword evidence="2" id="KW-0813">Transport</keyword>
<evidence type="ECO:0000256" key="10">
    <source>
        <dbReference type="SAM" id="MobiDB-lite"/>
    </source>
</evidence>
<dbReference type="EMBL" id="PNBA02000008">
    <property type="protein sequence ID" value="KAG6415598.1"/>
    <property type="molecule type" value="Genomic_DNA"/>
</dbReference>
<feature type="compositionally biased region" description="Basic and acidic residues" evidence="10">
    <location>
        <begin position="204"/>
        <end position="216"/>
    </location>
</feature>
<sequence>MAASSSTLAVPLSSNPSTKLTSLSSSTSLFFSSNVKNRGGLALALDRPRRAQKRGFSCNCIFGLGVPEIVVIVGVSALVFGPKALPEVGRSIGKTVKSFQQSLLGFDGQSSRATHQPLSSEVLWWDRYGSGGEGVRGRHPTAWDNPTQRVDDHAGRLAPTWETTWGRHEGSRYSDPPRRIDASERRAAIAQPPPRPDPDPPDTDWQREREESERQRAVLTPAPAVASIPRLGFGDDSSIHGPQQATQPGASSGARYTVKGDGDRGKQPSASVAIEGPSSSTTDLLLQVKDLSAVIAESKQPILKGVNLTVRHGEVHAVMGKNDSGKSTFAKVLAGHPDYEVTGGSVMYKWLDLREMEPEERATAGLFMSFQSSVEIPGVSNIDFLNMAYNARRRKLGLPELGPIEFYGCVAPKLELVNMKTDFLYRYAAKEFETEIRKDAEDSAEASGENIEAAKEGRQQEA</sequence>
<evidence type="ECO:0000256" key="8">
    <source>
        <dbReference type="ARBA" id="ARBA00023010"/>
    </source>
</evidence>
<keyword evidence="4" id="KW-0547">Nucleotide-binding</keyword>
<dbReference type="GO" id="GO:0005524">
    <property type="term" value="F:ATP binding"/>
    <property type="evidence" value="ECO:0007669"/>
    <property type="project" value="UniProtKB-KW"/>
</dbReference>
<evidence type="ECO:0000256" key="9">
    <source>
        <dbReference type="ARBA" id="ARBA00023136"/>
    </source>
</evidence>
<dbReference type="Pfam" id="PF00005">
    <property type="entry name" value="ABC_tran"/>
    <property type="match status" value="1"/>
</dbReference>
<evidence type="ECO:0000259" key="12">
    <source>
        <dbReference type="Pfam" id="PF00005"/>
    </source>
</evidence>
<dbReference type="Gene3D" id="3.40.50.300">
    <property type="entry name" value="P-loop containing nucleotide triphosphate hydrolases"/>
    <property type="match status" value="1"/>
</dbReference>
<feature type="compositionally biased region" description="Low complexity" evidence="10">
    <location>
        <begin position="11"/>
        <end position="23"/>
    </location>
</feature>
<evidence type="ECO:0000256" key="2">
    <source>
        <dbReference type="ARBA" id="ARBA00022448"/>
    </source>
</evidence>
<dbReference type="GO" id="GO:0016020">
    <property type="term" value="C:membrane"/>
    <property type="evidence" value="ECO:0007669"/>
    <property type="project" value="UniProtKB-ARBA"/>
</dbReference>
<evidence type="ECO:0000256" key="11">
    <source>
        <dbReference type="SAM" id="Phobius"/>
    </source>
</evidence>
<dbReference type="InterPro" id="IPR010230">
    <property type="entry name" value="FeS-cluster_ATPase_SufC"/>
</dbReference>
<evidence type="ECO:0000256" key="5">
    <source>
        <dbReference type="ARBA" id="ARBA00022840"/>
    </source>
</evidence>
<protein>
    <recommendedName>
        <fullName evidence="12">ABC transporter domain-containing protein</fullName>
    </recommendedName>
</protein>
<dbReference type="PANTHER" id="PTHR43204:SF1">
    <property type="entry name" value="ABC TRANSPORTER I FAMILY MEMBER 6, CHLOROPLASTIC"/>
    <property type="match status" value="1"/>
</dbReference>
<evidence type="ECO:0000256" key="6">
    <source>
        <dbReference type="ARBA" id="ARBA00022927"/>
    </source>
</evidence>
<feature type="compositionally biased region" description="Polar residues" evidence="10">
    <location>
        <begin position="240"/>
        <end position="250"/>
    </location>
</feature>
<dbReference type="Gene3D" id="1.20.5.3310">
    <property type="match status" value="1"/>
</dbReference>
<name>A0A8X8XKY3_SALSN</name>
<dbReference type="Pfam" id="PF02416">
    <property type="entry name" value="TatA_B_E"/>
    <property type="match status" value="1"/>
</dbReference>
<keyword evidence="3 11" id="KW-0812">Transmembrane</keyword>
<comment type="subcellular location">
    <subcellularLocation>
        <location evidence="1">Membrane</location>
        <topology evidence="1">Single-pass membrane protein</topology>
    </subcellularLocation>
</comment>
<evidence type="ECO:0000313" key="13">
    <source>
        <dbReference type="EMBL" id="KAG6415598.1"/>
    </source>
</evidence>
<evidence type="ECO:0000256" key="1">
    <source>
        <dbReference type="ARBA" id="ARBA00004167"/>
    </source>
</evidence>
<dbReference type="InterPro" id="IPR027417">
    <property type="entry name" value="P-loop_NTPase"/>
</dbReference>
<evidence type="ECO:0000256" key="7">
    <source>
        <dbReference type="ARBA" id="ARBA00022989"/>
    </source>
</evidence>
<keyword evidence="6" id="KW-0653">Protein transport</keyword>
<proteinExistence type="predicted"/>
<dbReference type="InterPro" id="IPR003369">
    <property type="entry name" value="TatA/B/E"/>
</dbReference>
<organism evidence="13">
    <name type="scientific">Salvia splendens</name>
    <name type="common">Scarlet sage</name>
    <dbReference type="NCBI Taxonomy" id="180675"/>
    <lineage>
        <taxon>Eukaryota</taxon>
        <taxon>Viridiplantae</taxon>
        <taxon>Streptophyta</taxon>
        <taxon>Embryophyta</taxon>
        <taxon>Tracheophyta</taxon>
        <taxon>Spermatophyta</taxon>
        <taxon>Magnoliopsida</taxon>
        <taxon>eudicotyledons</taxon>
        <taxon>Gunneridae</taxon>
        <taxon>Pentapetalae</taxon>
        <taxon>asterids</taxon>
        <taxon>lamiids</taxon>
        <taxon>Lamiales</taxon>
        <taxon>Lamiaceae</taxon>
        <taxon>Nepetoideae</taxon>
        <taxon>Mentheae</taxon>
        <taxon>Salviinae</taxon>
        <taxon>Salvia</taxon>
        <taxon>Salvia subgen. Calosphace</taxon>
        <taxon>core Calosphace</taxon>
    </lineage>
</organism>